<evidence type="ECO:0008006" key="3">
    <source>
        <dbReference type="Google" id="ProtNLM"/>
    </source>
</evidence>
<dbReference type="InterPro" id="IPR032675">
    <property type="entry name" value="LRR_dom_sf"/>
</dbReference>
<sequence>MQDVMKSGNSIEILTEVLARTRRQPLHMFIWVSGWIPATQHVRRFLEALQAESHRWGSLRYDTSETSVKPEDGGDEEFMSVVNPDQPLAFSSLRVARIFNGPSNYGSEEGQQAFLRAISRSPVLETLLLRDTRLLDGSILNELPWKQLVYLVIMPHLGTWPVYPTDMRLLLSSCRRLKSFHMLNCSWNHDFKAGYDQASPLYHDVSSLEMFENFDMGVDTTAWSLDQSPNGLNLPGLELLALHRFSLCNNPTRLIKLVEGSSNLTSLSIIDTYFMDITIVRFLRTVGKSLQKLILSGQISEHLFERLASDPRFLSNLEELNLRVHHGITIPSLQPLSSIANAIEARSIRCTDHACKTLKVIDLQVFFDPSQDFLVRRLRSMHSEDLHVNVTIFNHAPYPKLDTDVRMLSEIGRLLDKITRNPDTDLEFLRENLPVFDSIFNVLEEYAHLIMVIRKGDQLIMLWPLNSLRDSLRRIAAEWEVLPGQSDFRITEIAKNLLKAA</sequence>
<organism evidence="1 2">
    <name type="scientific">Marasmius tenuissimus</name>
    <dbReference type="NCBI Taxonomy" id="585030"/>
    <lineage>
        <taxon>Eukaryota</taxon>
        <taxon>Fungi</taxon>
        <taxon>Dikarya</taxon>
        <taxon>Basidiomycota</taxon>
        <taxon>Agaricomycotina</taxon>
        <taxon>Agaricomycetes</taxon>
        <taxon>Agaricomycetidae</taxon>
        <taxon>Agaricales</taxon>
        <taxon>Marasmiineae</taxon>
        <taxon>Marasmiaceae</taxon>
        <taxon>Marasmius</taxon>
    </lineage>
</organism>
<comment type="caution">
    <text evidence="1">The sequence shown here is derived from an EMBL/GenBank/DDBJ whole genome shotgun (WGS) entry which is preliminary data.</text>
</comment>
<dbReference type="EMBL" id="JBBXMP010000418">
    <property type="protein sequence ID" value="KAL0057870.1"/>
    <property type="molecule type" value="Genomic_DNA"/>
</dbReference>
<gene>
    <name evidence="1" type="ORF">AAF712_015477</name>
</gene>
<proteinExistence type="predicted"/>
<keyword evidence="2" id="KW-1185">Reference proteome</keyword>
<name>A0ABR2Z862_9AGAR</name>
<dbReference type="Proteomes" id="UP001437256">
    <property type="component" value="Unassembled WGS sequence"/>
</dbReference>
<dbReference type="SUPFAM" id="SSF52047">
    <property type="entry name" value="RNI-like"/>
    <property type="match status" value="1"/>
</dbReference>
<dbReference type="Gene3D" id="3.80.10.10">
    <property type="entry name" value="Ribonuclease Inhibitor"/>
    <property type="match status" value="1"/>
</dbReference>
<evidence type="ECO:0000313" key="2">
    <source>
        <dbReference type="Proteomes" id="UP001437256"/>
    </source>
</evidence>
<evidence type="ECO:0000313" key="1">
    <source>
        <dbReference type="EMBL" id="KAL0057870.1"/>
    </source>
</evidence>
<protein>
    <recommendedName>
        <fullName evidence="3">F-box domain-containing protein</fullName>
    </recommendedName>
</protein>
<reference evidence="1 2" key="1">
    <citation type="submission" date="2024-05" db="EMBL/GenBank/DDBJ databases">
        <title>A draft genome resource for the thread blight pathogen Marasmius tenuissimus strain MS-2.</title>
        <authorList>
            <person name="Yulfo-Soto G.E."/>
            <person name="Baruah I.K."/>
            <person name="Amoako-Attah I."/>
            <person name="Bukari Y."/>
            <person name="Meinhardt L.W."/>
            <person name="Bailey B.A."/>
            <person name="Cohen S.P."/>
        </authorList>
    </citation>
    <scope>NUCLEOTIDE SEQUENCE [LARGE SCALE GENOMIC DNA]</scope>
    <source>
        <strain evidence="1 2">MS-2</strain>
    </source>
</reference>
<accession>A0ABR2Z862</accession>